<feature type="binding site" evidence="6">
    <location>
        <position position="152"/>
    </location>
    <ligand>
        <name>Fe cation</name>
        <dbReference type="ChEBI" id="CHEBI:24875"/>
    </ligand>
</feature>
<dbReference type="GO" id="GO:0006412">
    <property type="term" value="P:translation"/>
    <property type="evidence" value="ECO:0007669"/>
    <property type="project" value="UniProtKB-UniRule"/>
</dbReference>
<evidence type="ECO:0000256" key="5">
    <source>
        <dbReference type="ARBA" id="ARBA00023004"/>
    </source>
</evidence>
<reference evidence="7 8" key="1">
    <citation type="submission" date="2016-11" db="EMBL/GenBank/DDBJ databases">
        <authorList>
            <person name="Jaros S."/>
            <person name="Januszkiewicz K."/>
            <person name="Wedrychowicz H."/>
        </authorList>
    </citation>
    <scope>NUCLEOTIDE SEQUENCE [LARGE SCALE GENOMIC DNA]</scope>
    <source>
        <strain evidence="7 8">DSM 22153</strain>
    </source>
</reference>
<comment type="cofactor">
    <cofactor evidence="6">
        <name>Fe(2+)</name>
        <dbReference type="ChEBI" id="CHEBI:29033"/>
    </cofactor>
    <text evidence="6">Binds 1 Fe(2+) ion.</text>
</comment>
<comment type="catalytic activity">
    <reaction evidence="6">
        <text>N-terminal N-formyl-L-methionyl-[peptide] + H2O = N-terminal L-methionyl-[peptide] + formate</text>
        <dbReference type="Rhea" id="RHEA:24420"/>
        <dbReference type="Rhea" id="RHEA-COMP:10639"/>
        <dbReference type="Rhea" id="RHEA-COMP:10640"/>
        <dbReference type="ChEBI" id="CHEBI:15377"/>
        <dbReference type="ChEBI" id="CHEBI:15740"/>
        <dbReference type="ChEBI" id="CHEBI:49298"/>
        <dbReference type="ChEBI" id="CHEBI:64731"/>
        <dbReference type="EC" id="3.5.1.88"/>
    </reaction>
</comment>
<feature type="active site" evidence="6">
    <location>
        <position position="153"/>
    </location>
</feature>
<dbReference type="CDD" id="cd00487">
    <property type="entry name" value="Pep_deformylase"/>
    <property type="match status" value="1"/>
</dbReference>
<comment type="similarity">
    <text evidence="1 6">Belongs to the polypeptide deformylase family.</text>
</comment>
<dbReference type="SUPFAM" id="SSF56420">
    <property type="entry name" value="Peptide deformylase"/>
    <property type="match status" value="1"/>
</dbReference>
<organism evidence="7 8">
    <name type="scientific">Roseibium suaedae</name>
    <dbReference type="NCBI Taxonomy" id="735517"/>
    <lineage>
        <taxon>Bacteria</taxon>
        <taxon>Pseudomonadati</taxon>
        <taxon>Pseudomonadota</taxon>
        <taxon>Alphaproteobacteria</taxon>
        <taxon>Hyphomicrobiales</taxon>
        <taxon>Stappiaceae</taxon>
        <taxon>Roseibium</taxon>
    </lineage>
</organism>
<accession>A0A1M7A4D3</accession>
<evidence type="ECO:0000256" key="1">
    <source>
        <dbReference type="ARBA" id="ARBA00010759"/>
    </source>
</evidence>
<dbReference type="PANTHER" id="PTHR10458">
    <property type="entry name" value="PEPTIDE DEFORMYLASE"/>
    <property type="match status" value="1"/>
</dbReference>
<dbReference type="InterPro" id="IPR036821">
    <property type="entry name" value="Peptide_deformylase_sf"/>
</dbReference>
<dbReference type="EMBL" id="FRBW01000001">
    <property type="protein sequence ID" value="SHL37413.1"/>
    <property type="molecule type" value="Genomic_DNA"/>
</dbReference>
<dbReference type="NCBIfam" id="NF001159">
    <property type="entry name" value="PRK00150.1-3"/>
    <property type="match status" value="1"/>
</dbReference>
<dbReference type="PIRSF" id="PIRSF004749">
    <property type="entry name" value="Pep_def"/>
    <property type="match status" value="1"/>
</dbReference>
<dbReference type="EC" id="3.5.1.88" evidence="6"/>
<evidence type="ECO:0000256" key="3">
    <source>
        <dbReference type="ARBA" id="ARBA00022801"/>
    </source>
</evidence>
<keyword evidence="3 6" id="KW-0378">Hydrolase</keyword>
<protein>
    <recommendedName>
        <fullName evidence="6">Peptide deformylase</fullName>
        <shortName evidence="6">PDF</shortName>
        <ecNumber evidence="6">3.5.1.88</ecNumber>
    </recommendedName>
    <alternativeName>
        <fullName evidence="6">Polypeptide deformylase</fullName>
    </alternativeName>
</protein>
<evidence type="ECO:0000313" key="7">
    <source>
        <dbReference type="EMBL" id="SHL37413.1"/>
    </source>
</evidence>
<keyword evidence="5 6" id="KW-0408">Iron</keyword>
<feature type="binding site" evidence="6">
    <location>
        <position position="110"/>
    </location>
    <ligand>
        <name>Fe cation</name>
        <dbReference type="ChEBI" id="CHEBI:24875"/>
    </ligand>
</feature>
<keyword evidence="4 6" id="KW-0648">Protein biosynthesis</keyword>
<dbReference type="HAMAP" id="MF_00163">
    <property type="entry name" value="Pep_deformylase"/>
    <property type="match status" value="1"/>
</dbReference>
<dbReference type="GO" id="GO:0046872">
    <property type="term" value="F:metal ion binding"/>
    <property type="evidence" value="ECO:0007669"/>
    <property type="project" value="UniProtKB-KW"/>
</dbReference>
<dbReference type="PRINTS" id="PR01576">
    <property type="entry name" value="PDEFORMYLASE"/>
</dbReference>
<evidence type="ECO:0000313" key="8">
    <source>
        <dbReference type="Proteomes" id="UP000186002"/>
    </source>
</evidence>
<dbReference type="AlphaFoldDB" id="A0A1M7A4D3"/>
<dbReference type="Proteomes" id="UP000186002">
    <property type="component" value="Unassembled WGS sequence"/>
</dbReference>
<proteinExistence type="inferred from homology"/>
<dbReference type="InterPro" id="IPR023635">
    <property type="entry name" value="Peptide_deformylase"/>
</dbReference>
<dbReference type="GO" id="GO:0042586">
    <property type="term" value="F:peptide deformylase activity"/>
    <property type="evidence" value="ECO:0007669"/>
    <property type="project" value="UniProtKB-UniRule"/>
</dbReference>
<dbReference type="Pfam" id="PF01327">
    <property type="entry name" value="Pep_deformylase"/>
    <property type="match status" value="1"/>
</dbReference>
<sequence length="188" mass="21440">MFKRVDRRGCFAYVMRMTKRDIIIIPDPLLRQVCDPIVSVDDSIRALADDMLETMYEAPGIGLAASQIGVLKRIFVLDVAKEDAPKEPMVFINPEITWESEELSVYQEGCLSIPEYYEDVERPAQVRVSYLDRNGKKGEIEADGLLATCIQHELDHLNGVLFIDYLSKLKRDRVMKKFLKQAKLTGKG</sequence>
<dbReference type="Gene3D" id="3.90.45.10">
    <property type="entry name" value="Peptide deformylase"/>
    <property type="match status" value="1"/>
</dbReference>
<evidence type="ECO:0000256" key="4">
    <source>
        <dbReference type="ARBA" id="ARBA00022917"/>
    </source>
</evidence>
<dbReference type="FunFam" id="3.90.45.10:FF:000005">
    <property type="entry name" value="Peptide deformylase"/>
    <property type="match status" value="1"/>
</dbReference>
<evidence type="ECO:0000256" key="2">
    <source>
        <dbReference type="ARBA" id="ARBA00022723"/>
    </source>
</evidence>
<feature type="binding site" evidence="6">
    <location>
        <position position="156"/>
    </location>
    <ligand>
        <name>Fe cation</name>
        <dbReference type="ChEBI" id="CHEBI:24875"/>
    </ligand>
</feature>
<evidence type="ECO:0000256" key="6">
    <source>
        <dbReference type="HAMAP-Rule" id="MF_00163"/>
    </source>
</evidence>
<gene>
    <name evidence="6" type="primary">def</name>
    <name evidence="7" type="ORF">SAMN05444272_0421</name>
</gene>
<keyword evidence="8" id="KW-1185">Reference proteome</keyword>
<comment type="function">
    <text evidence="6">Removes the formyl group from the N-terminal Met of newly synthesized proteins. Requires at least a dipeptide for an efficient rate of reaction. N-terminal L-methionine is a prerequisite for activity but the enzyme has broad specificity at other positions.</text>
</comment>
<name>A0A1M7A4D3_9HYPH</name>
<dbReference type="NCBIfam" id="TIGR00079">
    <property type="entry name" value="pept_deformyl"/>
    <property type="match status" value="1"/>
</dbReference>
<dbReference type="STRING" id="735517.SAMN05444272_0421"/>
<keyword evidence="2 6" id="KW-0479">Metal-binding</keyword>
<dbReference type="PANTHER" id="PTHR10458:SF22">
    <property type="entry name" value="PEPTIDE DEFORMYLASE"/>
    <property type="match status" value="1"/>
</dbReference>